<dbReference type="Gene3D" id="3.20.20.70">
    <property type="entry name" value="Aldolase class I"/>
    <property type="match status" value="1"/>
</dbReference>
<evidence type="ECO:0000313" key="5">
    <source>
        <dbReference type="Proteomes" id="UP001211907"/>
    </source>
</evidence>
<evidence type="ECO:0000259" key="3">
    <source>
        <dbReference type="Pfam" id="PF03537"/>
    </source>
</evidence>
<reference evidence="4" key="1">
    <citation type="submission" date="2020-05" db="EMBL/GenBank/DDBJ databases">
        <title>Phylogenomic resolution of chytrid fungi.</title>
        <authorList>
            <person name="Stajich J.E."/>
            <person name="Amses K."/>
            <person name="Simmons R."/>
            <person name="Seto K."/>
            <person name="Myers J."/>
            <person name="Bonds A."/>
            <person name="Quandt C.A."/>
            <person name="Barry K."/>
            <person name="Liu P."/>
            <person name="Grigoriev I."/>
            <person name="Longcore J.E."/>
            <person name="James T.Y."/>
        </authorList>
    </citation>
    <scope>NUCLEOTIDE SEQUENCE</scope>
    <source>
        <strain evidence="4">JEL0513</strain>
    </source>
</reference>
<gene>
    <name evidence="4" type="ORF">HK100_003770</name>
</gene>
<proteinExistence type="predicted"/>
<comment type="catalytic activity">
    <reaction evidence="1">
        <text>Hydrolysis of terminal, non-reducing alpha-D-galactose residues in alpha-D-galactosides, including galactose oligosaccharides, galactomannans and galactolipids.</text>
        <dbReference type="EC" id="3.2.1.22"/>
    </reaction>
</comment>
<dbReference type="PANTHER" id="PTHR35273">
    <property type="entry name" value="ALPHA-1,4 POLYGALACTOSAMINIDASE, PUTATIVE (AFU_ORTHOLOGUE AFUA_3G07890)-RELATED"/>
    <property type="match status" value="1"/>
</dbReference>
<dbReference type="SUPFAM" id="SSF51445">
    <property type="entry name" value="(Trans)glycosidases"/>
    <property type="match status" value="1"/>
</dbReference>
<dbReference type="InterPro" id="IPR004352">
    <property type="entry name" value="GH114_TIM-barrel"/>
</dbReference>
<dbReference type="Pfam" id="PF03537">
    <property type="entry name" value="Glyco_hydro_114"/>
    <property type="match status" value="1"/>
</dbReference>
<evidence type="ECO:0000256" key="1">
    <source>
        <dbReference type="ARBA" id="ARBA00001255"/>
    </source>
</evidence>
<dbReference type="EMBL" id="JADGJH010000197">
    <property type="protein sequence ID" value="KAJ3134118.1"/>
    <property type="molecule type" value="Genomic_DNA"/>
</dbReference>
<dbReference type="GO" id="GO:0004557">
    <property type="term" value="F:alpha-galactosidase activity"/>
    <property type="evidence" value="ECO:0007669"/>
    <property type="project" value="UniProtKB-EC"/>
</dbReference>
<dbReference type="InterPro" id="IPR013785">
    <property type="entry name" value="Aldolase_TIM"/>
</dbReference>
<protein>
    <recommendedName>
        <fullName evidence="2">alpha-galactosidase</fullName>
        <ecNumber evidence="2">3.2.1.22</ecNumber>
    </recommendedName>
</protein>
<dbReference type="AlphaFoldDB" id="A0AAD5T7L4"/>
<evidence type="ECO:0000256" key="2">
    <source>
        <dbReference type="ARBA" id="ARBA00012755"/>
    </source>
</evidence>
<organism evidence="4 5">
    <name type="scientific">Physocladia obscura</name>
    <dbReference type="NCBI Taxonomy" id="109957"/>
    <lineage>
        <taxon>Eukaryota</taxon>
        <taxon>Fungi</taxon>
        <taxon>Fungi incertae sedis</taxon>
        <taxon>Chytridiomycota</taxon>
        <taxon>Chytridiomycota incertae sedis</taxon>
        <taxon>Chytridiomycetes</taxon>
        <taxon>Chytridiales</taxon>
        <taxon>Chytriomycetaceae</taxon>
        <taxon>Physocladia</taxon>
    </lineage>
</organism>
<keyword evidence="5" id="KW-1185">Reference proteome</keyword>
<dbReference type="PANTHER" id="PTHR35273:SF2">
    <property type="entry name" value="ALPHA-GALACTOSIDASE"/>
    <property type="match status" value="1"/>
</dbReference>
<accession>A0AAD5T7L4</accession>
<dbReference type="Proteomes" id="UP001211907">
    <property type="component" value="Unassembled WGS sequence"/>
</dbReference>
<sequence length="478" mass="51696">MALRTVQAQWKPQVGSSFMVAYGMKTLDNTYTQAVVDVDGELLAATPGLVASIHGGGTRILCYFSAGSYEDWREDKAKFTSAMLGSPLDGWPGEWWLDIRQQAVRDIMTARMQRWAALGCDAVDPDNIDGYSNANGLGLTAADAIDYIKFLASTAHSLGLSVGLKNNIAQVAQLEPYVDFAFNEQCVEYQECDQYAPMTSAGKMVFGLEYNGNTSGCAFAQLNKVSSVYTDVDLTGAQTPCDSGSLWRKDSATFNNGVSSTTEPIATSTIASKKITTTTTTTTKTTTKTATTTNSVTTSKIAATTTTTTKTKKPKTTTTSKKMKSTTPVAAAAVCATATVSQTTEVPETAAVPFTKTDIPVSSNQVVSAIGTDDAFQTNEVPTAEFTVNDSELDEEYVNEVMFAKESWGRIGFSFLLNLLNFSAKQFTKTQLEYHTSAILQQPVLLILRSKLQSKSTQLYLGSSFRAEILHARYFANH</sequence>
<comment type="caution">
    <text evidence="4">The sequence shown here is derived from an EMBL/GenBank/DDBJ whole genome shotgun (WGS) entry which is preliminary data.</text>
</comment>
<dbReference type="EC" id="3.2.1.22" evidence="2"/>
<name>A0AAD5T7L4_9FUNG</name>
<dbReference type="InterPro" id="IPR017853">
    <property type="entry name" value="GH"/>
</dbReference>
<feature type="domain" description="Glycoside-hydrolase family GH114 TIM-barrel" evidence="3">
    <location>
        <begin position="26"/>
        <end position="235"/>
    </location>
</feature>
<evidence type="ECO:0000313" key="4">
    <source>
        <dbReference type="EMBL" id="KAJ3134118.1"/>
    </source>
</evidence>